<accession>A0AAD6R0G9</accession>
<gene>
    <name evidence="1" type="ORF">NC653_010695</name>
</gene>
<name>A0AAD6R0G9_9ROSI</name>
<keyword evidence="2" id="KW-1185">Reference proteome</keyword>
<dbReference type="EMBL" id="JAQIZT010000004">
    <property type="protein sequence ID" value="KAJ7000011.1"/>
    <property type="molecule type" value="Genomic_DNA"/>
</dbReference>
<reference evidence="1 2" key="1">
    <citation type="journal article" date="2023" name="Mol. Ecol. Resour.">
        <title>Chromosome-level genome assembly of a triploid poplar Populus alba 'Berolinensis'.</title>
        <authorList>
            <person name="Chen S."/>
            <person name="Yu Y."/>
            <person name="Wang X."/>
            <person name="Wang S."/>
            <person name="Zhang T."/>
            <person name="Zhou Y."/>
            <person name="He R."/>
            <person name="Meng N."/>
            <person name="Wang Y."/>
            <person name="Liu W."/>
            <person name="Liu Z."/>
            <person name="Liu J."/>
            <person name="Guo Q."/>
            <person name="Huang H."/>
            <person name="Sederoff R.R."/>
            <person name="Wang G."/>
            <person name="Qu G."/>
            <person name="Chen S."/>
        </authorList>
    </citation>
    <scope>NUCLEOTIDE SEQUENCE [LARGE SCALE GENOMIC DNA]</scope>
    <source>
        <strain evidence="1">SC-2020</strain>
    </source>
</reference>
<dbReference type="Proteomes" id="UP001164929">
    <property type="component" value="Chromosome 4"/>
</dbReference>
<protein>
    <submittedName>
        <fullName evidence="1">Uncharacterized protein</fullName>
    </submittedName>
</protein>
<dbReference type="AlphaFoldDB" id="A0AAD6R0G9"/>
<organism evidence="1 2">
    <name type="scientific">Populus alba x Populus x berolinensis</name>
    <dbReference type="NCBI Taxonomy" id="444605"/>
    <lineage>
        <taxon>Eukaryota</taxon>
        <taxon>Viridiplantae</taxon>
        <taxon>Streptophyta</taxon>
        <taxon>Embryophyta</taxon>
        <taxon>Tracheophyta</taxon>
        <taxon>Spermatophyta</taxon>
        <taxon>Magnoliopsida</taxon>
        <taxon>eudicotyledons</taxon>
        <taxon>Gunneridae</taxon>
        <taxon>Pentapetalae</taxon>
        <taxon>rosids</taxon>
        <taxon>fabids</taxon>
        <taxon>Malpighiales</taxon>
        <taxon>Salicaceae</taxon>
        <taxon>Saliceae</taxon>
        <taxon>Populus</taxon>
    </lineage>
</organism>
<evidence type="ECO:0000313" key="1">
    <source>
        <dbReference type="EMBL" id="KAJ7000011.1"/>
    </source>
</evidence>
<comment type="caution">
    <text evidence="1">The sequence shown here is derived from an EMBL/GenBank/DDBJ whole genome shotgun (WGS) entry which is preliminary data.</text>
</comment>
<sequence>MVDNLMSKVASQKANAFLSHQHLARYDAWTTCYLLTCIPVARVSDFPKWMRSGEANAVEVAFISCDN</sequence>
<evidence type="ECO:0000313" key="2">
    <source>
        <dbReference type="Proteomes" id="UP001164929"/>
    </source>
</evidence>
<proteinExistence type="predicted"/>